<dbReference type="GO" id="GO:0030145">
    <property type="term" value="F:manganese ion binding"/>
    <property type="evidence" value="ECO:0007669"/>
    <property type="project" value="InterPro"/>
</dbReference>
<evidence type="ECO:0000256" key="2">
    <source>
        <dbReference type="ARBA" id="ARBA00013064"/>
    </source>
</evidence>
<dbReference type="PANTHER" id="PTHR39181">
    <property type="entry name" value="TYROSINE-PROTEIN PHOSPHATASE YWQE"/>
    <property type="match status" value="1"/>
</dbReference>
<comment type="caution">
    <text evidence="5">The sequence shown here is derived from an EMBL/GenBank/DDBJ whole genome shotgun (WGS) entry which is preliminary data.</text>
</comment>
<evidence type="ECO:0000256" key="4">
    <source>
        <dbReference type="ARBA" id="ARBA00051722"/>
    </source>
</evidence>
<evidence type="ECO:0000313" key="6">
    <source>
        <dbReference type="Proteomes" id="UP000236000"/>
    </source>
</evidence>
<dbReference type="AlphaFoldDB" id="A0A2N8HDH2"/>
<organism evidence="5 6">
    <name type="scientific">Akkermansia muciniphila</name>
    <dbReference type="NCBI Taxonomy" id="239935"/>
    <lineage>
        <taxon>Bacteria</taxon>
        <taxon>Pseudomonadati</taxon>
        <taxon>Verrucomicrobiota</taxon>
        <taxon>Verrucomicrobiia</taxon>
        <taxon>Verrucomicrobiales</taxon>
        <taxon>Akkermansiaceae</taxon>
        <taxon>Akkermansia</taxon>
    </lineage>
</organism>
<comment type="catalytic activity">
    <reaction evidence="4">
        <text>O-phospho-L-tyrosyl-[protein] + H2O = L-tyrosyl-[protein] + phosphate</text>
        <dbReference type="Rhea" id="RHEA:10684"/>
        <dbReference type="Rhea" id="RHEA-COMP:10136"/>
        <dbReference type="Rhea" id="RHEA-COMP:20101"/>
        <dbReference type="ChEBI" id="CHEBI:15377"/>
        <dbReference type="ChEBI" id="CHEBI:43474"/>
        <dbReference type="ChEBI" id="CHEBI:46858"/>
        <dbReference type="ChEBI" id="CHEBI:61978"/>
        <dbReference type="EC" id="3.1.3.48"/>
    </reaction>
</comment>
<reference evidence="5 6" key="1">
    <citation type="journal article" date="2017" name="BMC Genomics">
        <title>Genome sequencing of 39 Akkermansia muciniphila isolates reveals its population structure, genomic and functional diverisity, and global distribution in mammalian gut microbiotas.</title>
        <authorList>
            <person name="Guo X."/>
            <person name="Li S."/>
            <person name="Zhang J."/>
            <person name="Wu F."/>
            <person name="Li X."/>
            <person name="Wu D."/>
            <person name="Zhang M."/>
            <person name="Ou Z."/>
            <person name="Jie Z."/>
            <person name="Yan Q."/>
            <person name="Li P."/>
            <person name="Yi J."/>
            <person name="Peng Y."/>
        </authorList>
    </citation>
    <scope>NUCLEOTIDE SEQUENCE [LARGE SCALE GENOMIC DNA]</scope>
    <source>
        <strain evidence="5 6">GP24</strain>
    </source>
</reference>
<dbReference type="InterPro" id="IPR016667">
    <property type="entry name" value="Caps_polysacc_synth_CpsB/CapC"/>
</dbReference>
<dbReference type="Proteomes" id="UP000236000">
    <property type="component" value="Unassembled WGS sequence"/>
</dbReference>
<dbReference type="EMBL" id="PJKA01000010">
    <property type="protein sequence ID" value="PNC18012.1"/>
    <property type="molecule type" value="Genomic_DNA"/>
</dbReference>
<proteinExistence type="inferred from homology"/>
<sequence length="201" mass="23167">MDMHCHLLWGVDDGAHTLQDSRDIISLLKARGFHGAYCTPHIISRYPSNTPSSLKARFRELLDSLPDRDFDLRLSAEYMLDENFERMITEEEPLSHDGTHLLVELPQFRLPNAWMDMLQLVLDRGFIPVLAHPERYGKIMPPEELAALSTRGIRFQGNIGSLFGLYGKTCQAVARQFRKENLYLWWGTDAHNASMLKKLRL</sequence>
<name>A0A2N8HDH2_9BACT</name>
<dbReference type="GO" id="GO:0004725">
    <property type="term" value="F:protein tyrosine phosphatase activity"/>
    <property type="evidence" value="ECO:0007669"/>
    <property type="project" value="UniProtKB-EC"/>
</dbReference>
<dbReference type="Gene3D" id="3.20.20.140">
    <property type="entry name" value="Metal-dependent hydrolases"/>
    <property type="match status" value="1"/>
</dbReference>
<dbReference type="InterPro" id="IPR016195">
    <property type="entry name" value="Pol/histidinol_Pase-like"/>
</dbReference>
<comment type="similarity">
    <text evidence="1">Belongs to the metallo-dependent hydrolases superfamily. CpsB/CapC family.</text>
</comment>
<dbReference type="PANTHER" id="PTHR39181:SF1">
    <property type="entry name" value="TYROSINE-PROTEIN PHOSPHATASE YWQE"/>
    <property type="match status" value="1"/>
</dbReference>
<dbReference type="Pfam" id="PF19567">
    <property type="entry name" value="CpsB_CapC"/>
    <property type="match status" value="1"/>
</dbReference>
<evidence type="ECO:0000313" key="5">
    <source>
        <dbReference type="EMBL" id="PNC18012.1"/>
    </source>
</evidence>
<dbReference type="SUPFAM" id="SSF89550">
    <property type="entry name" value="PHP domain-like"/>
    <property type="match status" value="1"/>
</dbReference>
<evidence type="ECO:0000256" key="1">
    <source>
        <dbReference type="ARBA" id="ARBA00005750"/>
    </source>
</evidence>
<dbReference type="PIRSF" id="PIRSF016557">
    <property type="entry name" value="Caps_synth_CpsB"/>
    <property type="match status" value="1"/>
</dbReference>
<evidence type="ECO:0000256" key="3">
    <source>
        <dbReference type="ARBA" id="ARBA00022801"/>
    </source>
</evidence>
<accession>A0A2N8HDH2</accession>
<protein>
    <recommendedName>
        <fullName evidence="2">protein-tyrosine-phosphatase</fullName>
        <ecNumber evidence="2">3.1.3.48</ecNumber>
    </recommendedName>
</protein>
<keyword evidence="3" id="KW-0378">Hydrolase</keyword>
<gene>
    <name evidence="5" type="ORF">CXU22_05065</name>
</gene>
<dbReference type="EC" id="3.1.3.48" evidence="2"/>